<feature type="transmembrane region" description="Helical" evidence="7">
    <location>
        <begin position="12"/>
        <end position="34"/>
    </location>
</feature>
<keyword evidence="2" id="KW-0813">Transport</keyword>
<protein>
    <submittedName>
        <fullName evidence="9">MFS transporter</fullName>
    </submittedName>
</protein>
<comment type="subcellular location">
    <subcellularLocation>
        <location evidence="1">Cell membrane</location>
        <topology evidence="1">Multi-pass membrane protein</topology>
    </subcellularLocation>
</comment>
<dbReference type="CDD" id="cd17503">
    <property type="entry name" value="MFS_LmrB_MDR_like"/>
    <property type="match status" value="1"/>
</dbReference>
<dbReference type="eggNOG" id="COG2814">
    <property type="taxonomic scope" value="Bacteria"/>
</dbReference>
<dbReference type="Pfam" id="PF07690">
    <property type="entry name" value="MFS_1"/>
    <property type="match status" value="1"/>
</dbReference>
<dbReference type="GO" id="GO:0005886">
    <property type="term" value="C:plasma membrane"/>
    <property type="evidence" value="ECO:0007669"/>
    <property type="project" value="UniProtKB-SubCell"/>
</dbReference>
<evidence type="ECO:0000256" key="4">
    <source>
        <dbReference type="ARBA" id="ARBA00022692"/>
    </source>
</evidence>
<feature type="transmembrane region" description="Helical" evidence="7">
    <location>
        <begin position="454"/>
        <end position="473"/>
    </location>
</feature>
<reference evidence="9 10" key="1">
    <citation type="journal article" date="2015" name="Genome Announc.">
        <title>Genome Sequence of Lactobacillus curieae CCTCC M 2011381T, a Novel Producer of Gamma-aminobutyric Acid.</title>
        <authorList>
            <person name="Wang Y."/>
            <person name="Wang Y."/>
            <person name="Lang C."/>
            <person name="Wei D."/>
            <person name="Xu P."/>
            <person name="Xie J."/>
        </authorList>
    </citation>
    <scope>NUCLEOTIDE SEQUENCE [LARGE SCALE GENOMIC DNA]</scope>
    <source>
        <strain evidence="9 10">CCTCC M 2011381</strain>
    </source>
</reference>
<feature type="transmembrane region" description="Helical" evidence="7">
    <location>
        <begin position="306"/>
        <end position="328"/>
    </location>
</feature>
<dbReference type="KEGG" id="lcu:PL11_004390"/>
<organism evidence="9 10">
    <name type="scientific">Lentilactobacillus curieae</name>
    <dbReference type="NCBI Taxonomy" id="1138822"/>
    <lineage>
        <taxon>Bacteria</taxon>
        <taxon>Bacillati</taxon>
        <taxon>Bacillota</taxon>
        <taxon>Bacilli</taxon>
        <taxon>Lactobacillales</taxon>
        <taxon>Lactobacillaceae</taxon>
        <taxon>Lentilactobacillus</taxon>
    </lineage>
</organism>
<evidence type="ECO:0000256" key="6">
    <source>
        <dbReference type="ARBA" id="ARBA00023136"/>
    </source>
</evidence>
<evidence type="ECO:0000313" key="10">
    <source>
        <dbReference type="Proteomes" id="UP000030361"/>
    </source>
</evidence>
<dbReference type="NCBIfam" id="TIGR00711">
    <property type="entry name" value="efflux_EmrB"/>
    <property type="match status" value="1"/>
</dbReference>
<keyword evidence="6 7" id="KW-0472">Membrane</keyword>
<dbReference type="InterPro" id="IPR011701">
    <property type="entry name" value="MFS"/>
</dbReference>
<dbReference type="InterPro" id="IPR036259">
    <property type="entry name" value="MFS_trans_sf"/>
</dbReference>
<evidence type="ECO:0000256" key="5">
    <source>
        <dbReference type="ARBA" id="ARBA00022989"/>
    </source>
</evidence>
<feature type="transmembrane region" description="Helical" evidence="7">
    <location>
        <begin position="335"/>
        <end position="354"/>
    </location>
</feature>
<feature type="transmembrane region" description="Helical" evidence="7">
    <location>
        <begin position="144"/>
        <end position="163"/>
    </location>
</feature>
<dbReference type="PANTHER" id="PTHR42718:SF24">
    <property type="entry name" value="MAJOR FACILITATOR SUPERFAMILY (MFS) PROFILE DOMAIN-CONTAINING PROTEIN"/>
    <property type="match status" value="1"/>
</dbReference>
<keyword evidence="5 7" id="KW-1133">Transmembrane helix</keyword>
<dbReference type="Proteomes" id="UP000030361">
    <property type="component" value="Chromosome"/>
</dbReference>
<evidence type="ECO:0000256" key="2">
    <source>
        <dbReference type="ARBA" id="ARBA00022448"/>
    </source>
</evidence>
<feature type="transmembrane region" description="Helical" evidence="7">
    <location>
        <begin position="54"/>
        <end position="74"/>
    </location>
</feature>
<feature type="transmembrane region" description="Helical" evidence="7">
    <location>
        <begin position="227"/>
        <end position="247"/>
    </location>
</feature>
<dbReference type="InterPro" id="IPR020846">
    <property type="entry name" value="MFS_dom"/>
</dbReference>
<gene>
    <name evidence="9" type="ORF">PL11_004390</name>
</gene>
<feature type="transmembrane region" description="Helical" evidence="7">
    <location>
        <begin position="81"/>
        <end position="100"/>
    </location>
</feature>
<dbReference type="SUPFAM" id="SSF103473">
    <property type="entry name" value="MFS general substrate transporter"/>
    <property type="match status" value="1"/>
</dbReference>
<feature type="transmembrane region" description="Helical" evidence="7">
    <location>
        <begin position="268"/>
        <end position="294"/>
    </location>
</feature>
<dbReference type="InterPro" id="IPR004638">
    <property type="entry name" value="EmrB-like"/>
</dbReference>
<dbReference type="Gene3D" id="1.20.1720.10">
    <property type="entry name" value="Multidrug resistance protein D"/>
    <property type="match status" value="1"/>
</dbReference>
<dbReference type="GO" id="GO:0022857">
    <property type="term" value="F:transmembrane transporter activity"/>
    <property type="evidence" value="ECO:0007669"/>
    <property type="project" value="InterPro"/>
</dbReference>
<name>A0A1S6QHY5_9LACO</name>
<evidence type="ECO:0000313" key="9">
    <source>
        <dbReference type="EMBL" id="AQW21216.1"/>
    </source>
</evidence>
<evidence type="ECO:0000256" key="7">
    <source>
        <dbReference type="SAM" id="Phobius"/>
    </source>
</evidence>
<evidence type="ECO:0000259" key="8">
    <source>
        <dbReference type="PROSITE" id="PS50850"/>
    </source>
</evidence>
<dbReference type="Gene3D" id="1.20.1250.20">
    <property type="entry name" value="MFS general substrate transporter like domains"/>
    <property type="match status" value="1"/>
</dbReference>
<proteinExistence type="predicted"/>
<feature type="transmembrane region" description="Helical" evidence="7">
    <location>
        <begin position="360"/>
        <end position="381"/>
    </location>
</feature>
<feature type="transmembrane region" description="Helical" evidence="7">
    <location>
        <begin position="201"/>
        <end position="221"/>
    </location>
</feature>
<keyword evidence="3" id="KW-1003">Cell membrane</keyword>
<sequence>MERKDINGKPINIPMMVSTLIVGVFITVLNQTILATAFPTLMDEFNISTATVQWLTTGFMMVNGIMIPVSAFLSAKVPTKWLYITAMSTFLVGTIVAFVADNFALLLAGRLIQALGVGVTMPLLQNIMLTIFPPEKRGAAMGYTGIAVGVAPAIGPTLSGYIIDNFGWRMLFGMLIPIIIIVLILSLGFVKNVLPLSSPKLDVLSLIESTIGFGSLLYGFSEVGNKGWGSPVVLGTILIGMIFIVIFGMRQLHLEHPFVEIRVFKNKIFSLSTALASIANMAMVGAGMIIPLYLQIIHGKSAFESGLTLLPGALLIGIMSPITGVVFDRIGAKRLAMLGLFIMMVATVPFATITPNMPSIFITVVYAARMFGIAIVMMPLTTNGMNALRPEMIPHGTAANNTVRQIASSVTTAIMVSVLTNVTNASKPGNGLMKTDPLAFKHGFINATLNGYHAAFWIAVGFSLVGWVLSFMLNKKPVQSRKLEKKGA</sequence>
<feature type="transmembrane region" description="Helical" evidence="7">
    <location>
        <begin position="402"/>
        <end position="423"/>
    </location>
</feature>
<dbReference type="RefSeq" id="WP_035166622.1">
    <property type="nucleotide sequence ID" value="NZ_CP018906.1"/>
</dbReference>
<feature type="transmembrane region" description="Helical" evidence="7">
    <location>
        <begin position="169"/>
        <end position="189"/>
    </location>
</feature>
<accession>A0A1S6QHY5</accession>
<keyword evidence="10" id="KW-1185">Reference proteome</keyword>
<feature type="domain" description="Major facilitator superfamily (MFS) profile" evidence="8">
    <location>
        <begin position="16"/>
        <end position="478"/>
    </location>
</feature>
<keyword evidence="4 7" id="KW-0812">Transmembrane</keyword>
<feature type="transmembrane region" description="Helical" evidence="7">
    <location>
        <begin position="112"/>
        <end position="132"/>
    </location>
</feature>
<dbReference type="OrthoDB" id="9816041at2"/>
<evidence type="ECO:0000256" key="3">
    <source>
        <dbReference type="ARBA" id="ARBA00022475"/>
    </source>
</evidence>
<dbReference type="AlphaFoldDB" id="A0A1S6QHY5"/>
<dbReference type="PROSITE" id="PS50850">
    <property type="entry name" value="MFS"/>
    <property type="match status" value="1"/>
</dbReference>
<dbReference type="PRINTS" id="PR01036">
    <property type="entry name" value="TCRTETB"/>
</dbReference>
<dbReference type="EMBL" id="CP018906">
    <property type="protein sequence ID" value="AQW21216.1"/>
    <property type="molecule type" value="Genomic_DNA"/>
</dbReference>
<evidence type="ECO:0000256" key="1">
    <source>
        <dbReference type="ARBA" id="ARBA00004651"/>
    </source>
</evidence>
<dbReference type="PANTHER" id="PTHR42718">
    <property type="entry name" value="MAJOR FACILITATOR SUPERFAMILY MULTIDRUG TRANSPORTER MFSC"/>
    <property type="match status" value="1"/>
</dbReference>